<dbReference type="PANTHER" id="PTHR30614:SF10">
    <property type="entry name" value="ARGININE ABC TRANSPORTER PERMEASE PROTEIN ARTM"/>
    <property type="match status" value="1"/>
</dbReference>
<dbReference type="PANTHER" id="PTHR30614">
    <property type="entry name" value="MEMBRANE COMPONENT OF AMINO ACID ABC TRANSPORTER"/>
    <property type="match status" value="1"/>
</dbReference>
<dbReference type="NCBIfam" id="TIGR01726">
    <property type="entry name" value="HEQRo_perm_3TM"/>
    <property type="match status" value="1"/>
</dbReference>
<comment type="caution">
    <text evidence="11">The sequence shown here is derived from an EMBL/GenBank/DDBJ whole genome shotgun (WGS) entry which is preliminary data.</text>
</comment>
<feature type="transmembrane region" description="Helical" evidence="9">
    <location>
        <begin position="33"/>
        <end position="57"/>
    </location>
</feature>
<reference evidence="11" key="1">
    <citation type="journal article" date="2014" name="Int. J. Syst. Evol. Microbiol.">
        <title>Complete genome sequence of Corynebacterium casei LMG S-19264T (=DSM 44701T), isolated from a smear-ripened cheese.</title>
        <authorList>
            <consortium name="US DOE Joint Genome Institute (JGI-PGF)"/>
            <person name="Walter F."/>
            <person name="Albersmeier A."/>
            <person name="Kalinowski J."/>
            <person name="Ruckert C."/>
        </authorList>
    </citation>
    <scope>NUCLEOTIDE SEQUENCE</scope>
    <source>
        <strain evidence="11">VKM B-1606</strain>
    </source>
</reference>
<feature type="domain" description="ABC transmembrane type-1" evidence="10">
    <location>
        <begin position="34"/>
        <end position="231"/>
    </location>
</feature>
<accession>A0A9W6MRS4</accession>
<evidence type="ECO:0000256" key="5">
    <source>
        <dbReference type="ARBA" id="ARBA00022519"/>
    </source>
</evidence>
<dbReference type="Pfam" id="PF00528">
    <property type="entry name" value="BPD_transp_1"/>
    <property type="match status" value="1"/>
</dbReference>
<dbReference type="InterPro" id="IPR000515">
    <property type="entry name" value="MetI-like"/>
</dbReference>
<keyword evidence="6 9" id="KW-0812">Transmembrane</keyword>
<name>A0A9W6MRS4_9HYPH</name>
<dbReference type="RefSeq" id="WP_204948713.1">
    <property type="nucleotide sequence ID" value="NZ_BSFF01000002.1"/>
</dbReference>
<comment type="similarity">
    <text evidence="2">Belongs to the binding-protein-dependent transport system permease family. HisMQ subfamily.</text>
</comment>
<evidence type="ECO:0000256" key="1">
    <source>
        <dbReference type="ARBA" id="ARBA00004429"/>
    </source>
</evidence>
<keyword evidence="4" id="KW-1003">Cell membrane</keyword>
<dbReference type="EMBL" id="BSFF01000002">
    <property type="protein sequence ID" value="GLK55558.1"/>
    <property type="molecule type" value="Genomic_DNA"/>
</dbReference>
<evidence type="ECO:0000313" key="13">
    <source>
        <dbReference type="Proteomes" id="UP000758856"/>
    </source>
</evidence>
<dbReference type="InterPro" id="IPR010065">
    <property type="entry name" value="AA_ABC_transptr_permease_3TM"/>
</dbReference>
<dbReference type="Proteomes" id="UP001143400">
    <property type="component" value="Unassembled WGS sequence"/>
</dbReference>
<evidence type="ECO:0000256" key="7">
    <source>
        <dbReference type="ARBA" id="ARBA00022989"/>
    </source>
</evidence>
<feature type="transmembrane region" description="Helical" evidence="9">
    <location>
        <begin position="69"/>
        <end position="91"/>
    </location>
</feature>
<evidence type="ECO:0000256" key="9">
    <source>
        <dbReference type="RuleBase" id="RU363032"/>
    </source>
</evidence>
<evidence type="ECO:0000313" key="12">
    <source>
        <dbReference type="EMBL" id="MBM7850265.1"/>
    </source>
</evidence>
<evidence type="ECO:0000256" key="3">
    <source>
        <dbReference type="ARBA" id="ARBA00022448"/>
    </source>
</evidence>
<evidence type="ECO:0000256" key="2">
    <source>
        <dbReference type="ARBA" id="ARBA00010072"/>
    </source>
</evidence>
<keyword evidence="13" id="KW-1185">Reference proteome</keyword>
<feature type="transmembrane region" description="Helical" evidence="9">
    <location>
        <begin position="111"/>
        <end position="129"/>
    </location>
</feature>
<dbReference type="GO" id="GO:0006865">
    <property type="term" value="P:amino acid transport"/>
    <property type="evidence" value="ECO:0007669"/>
    <property type="project" value="TreeGrafter"/>
</dbReference>
<dbReference type="InterPro" id="IPR035906">
    <property type="entry name" value="MetI-like_sf"/>
</dbReference>
<evidence type="ECO:0000256" key="6">
    <source>
        <dbReference type="ARBA" id="ARBA00022692"/>
    </source>
</evidence>
<dbReference type="CDD" id="cd06261">
    <property type="entry name" value="TM_PBP2"/>
    <property type="match status" value="1"/>
</dbReference>
<organism evidence="11 14">
    <name type="scientific">Methylopila capsulata</name>
    <dbReference type="NCBI Taxonomy" id="61654"/>
    <lineage>
        <taxon>Bacteria</taxon>
        <taxon>Pseudomonadati</taxon>
        <taxon>Pseudomonadota</taxon>
        <taxon>Alphaproteobacteria</taxon>
        <taxon>Hyphomicrobiales</taxon>
        <taxon>Methylopilaceae</taxon>
        <taxon>Methylopila</taxon>
    </lineage>
</organism>
<keyword evidence="5" id="KW-0997">Cell inner membrane</keyword>
<evidence type="ECO:0000256" key="4">
    <source>
        <dbReference type="ARBA" id="ARBA00022475"/>
    </source>
</evidence>
<dbReference type="PROSITE" id="PS50928">
    <property type="entry name" value="ABC_TM1"/>
    <property type="match status" value="1"/>
</dbReference>
<evidence type="ECO:0000313" key="14">
    <source>
        <dbReference type="Proteomes" id="UP001143400"/>
    </source>
</evidence>
<dbReference type="AlphaFoldDB" id="A0A9W6MRS4"/>
<dbReference type="GO" id="GO:0022857">
    <property type="term" value="F:transmembrane transporter activity"/>
    <property type="evidence" value="ECO:0007669"/>
    <property type="project" value="InterPro"/>
</dbReference>
<evidence type="ECO:0000256" key="8">
    <source>
        <dbReference type="ARBA" id="ARBA00023136"/>
    </source>
</evidence>
<evidence type="ECO:0000259" key="10">
    <source>
        <dbReference type="PROSITE" id="PS50928"/>
    </source>
</evidence>
<feature type="transmembrane region" description="Helical" evidence="9">
    <location>
        <begin position="178"/>
        <end position="200"/>
    </location>
</feature>
<protein>
    <submittedName>
        <fullName evidence="11">Amino acid ABC transporter permease</fullName>
    </submittedName>
    <submittedName>
        <fullName evidence="12">Polar amino acid transport system permease protein</fullName>
    </submittedName>
</protein>
<dbReference type="InterPro" id="IPR043429">
    <property type="entry name" value="ArtM/GltK/GlnP/TcyL/YhdX-like"/>
</dbReference>
<dbReference type="GO" id="GO:0043190">
    <property type="term" value="C:ATP-binding cassette (ABC) transporter complex"/>
    <property type="evidence" value="ECO:0007669"/>
    <property type="project" value="InterPro"/>
</dbReference>
<proteinExistence type="inferred from homology"/>
<gene>
    <name evidence="11" type="ORF">GCM10008170_15770</name>
    <name evidence="12" type="ORF">JOD31_000477</name>
</gene>
<evidence type="ECO:0000313" key="11">
    <source>
        <dbReference type="EMBL" id="GLK55558.1"/>
    </source>
</evidence>
<reference evidence="12 13" key="2">
    <citation type="submission" date="2021-01" db="EMBL/GenBank/DDBJ databases">
        <title>Genomic Encyclopedia of Type Strains, Phase IV (KMG-IV): sequencing the most valuable type-strain genomes for metagenomic binning, comparative biology and taxonomic classification.</title>
        <authorList>
            <person name="Goeker M."/>
        </authorList>
    </citation>
    <scope>NUCLEOTIDE SEQUENCE [LARGE SCALE GENOMIC DNA]</scope>
    <source>
        <strain evidence="12 13">DSM 6130</strain>
    </source>
</reference>
<comment type="subcellular location">
    <subcellularLocation>
        <location evidence="1">Cell inner membrane</location>
        <topology evidence="1">Multi-pass membrane protein</topology>
    </subcellularLocation>
    <subcellularLocation>
        <location evidence="9">Cell membrane</location>
        <topology evidence="9">Multi-pass membrane protein</topology>
    </subcellularLocation>
</comment>
<dbReference type="SUPFAM" id="SSF161098">
    <property type="entry name" value="MetI-like"/>
    <property type="match status" value="1"/>
</dbReference>
<dbReference type="Gene3D" id="1.10.3720.10">
    <property type="entry name" value="MetI-like"/>
    <property type="match status" value="1"/>
</dbReference>
<sequence>MEAALGHAILTVWGALGFDAELMARYGPRVVDGLWTTLGLVAVSCSVGFLLALPLGVALVEGGRVTRALCLSFSTFFRGTPLLAQVFLVYYGAGQFRDALDAVGLWGVFRDAWWCVAITFTLNTAAYQAEIIRGGVRSVARGQGEAAAALGLRRGQTYLTVILPQALAQGLRPLGNELVLMIKASSIASVVTVYDVLGATKYAFSRSYDFEVYLWAALIYLVLVETVRRVWNLLERRATRHLRPREA</sequence>
<dbReference type="EMBL" id="JAFBCY010000001">
    <property type="protein sequence ID" value="MBM7850265.1"/>
    <property type="molecule type" value="Genomic_DNA"/>
</dbReference>
<keyword evidence="7 9" id="KW-1133">Transmembrane helix</keyword>
<reference evidence="11" key="3">
    <citation type="submission" date="2023-01" db="EMBL/GenBank/DDBJ databases">
        <authorList>
            <person name="Sun Q."/>
            <person name="Evtushenko L."/>
        </authorList>
    </citation>
    <scope>NUCLEOTIDE SEQUENCE</scope>
    <source>
        <strain evidence="11">VKM B-1606</strain>
    </source>
</reference>
<keyword evidence="3 9" id="KW-0813">Transport</keyword>
<feature type="transmembrane region" description="Helical" evidence="9">
    <location>
        <begin position="212"/>
        <end position="231"/>
    </location>
</feature>
<dbReference type="Proteomes" id="UP000758856">
    <property type="component" value="Unassembled WGS sequence"/>
</dbReference>
<keyword evidence="8 9" id="KW-0472">Membrane</keyword>